<organism evidence="1 2">
    <name type="scientific">Gigaspora margarita</name>
    <dbReference type="NCBI Taxonomy" id="4874"/>
    <lineage>
        <taxon>Eukaryota</taxon>
        <taxon>Fungi</taxon>
        <taxon>Fungi incertae sedis</taxon>
        <taxon>Mucoromycota</taxon>
        <taxon>Glomeromycotina</taxon>
        <taxon>Glomeromycetes</taxon>
        <taxon>Diversisporales</taxon>
        <taxon>Gigasporaceae</taxon>
        <taxon>Gigaspora</taxon>
    </lineage>
</organism>
<comment type="caution">
    <text evidence="1">The sequence shown here is derived from an EMBL/GenBank/DDBJ whole genome shotgun (WGS) entry which is preliminary data.</text>
</comment>
<gene>
    <name evidence="1" type="ORF">GMARGA_LOCUS28010</name>
</gene>
<protein>
    <submittedName>
        <fullName evidence="1">27769_t:CDS:1</fullName>
    </submittedName>
</protein>
<dbReference type="Proteomes" id="UP000789901">
    <property type="component" value="Unassembled WGS sequence"/>
</dbReference>
<proteinExistence type="predicted"/>
<name>A0ABN7WAW2_GIGMA</name>
<evidence type="ECO:0000313" key="2">
    <source>
        <dbReference type="Proteomes" id="UP000789901"/>
    </source>
</evidence>
<dbReference type="EMBL" id="CAJVQB010035130">
    <property type="protein sequence ID" value="CAG8822122.1"/>
    <property type="molecule type" value="Genomic_DNA"/>
</dbReference>
<sequence length="192" mass="22148">MENQVMNTRYLNTYYRQGFTFLTSEQIETIRALKGKVSKYKIIGDFHINENRVDNIWENRERQQQIGRETLYGTECQISDFSESTTLNTEIKKRRSKPQTKSVLCNNELHSHISDSISTNNSIAKQVQRGDSQSEEALLYESKIRDSISPKGSCLSEPTEKISSENLAVLYEKKAKRDEKNKANMTRLLASI</sequence>
<reference evidence="1 2" key="1">
    <citation type="submission" date="2021-06" db="EMBL/GenBank/DDBJ databases">
        <authorList>
            <person name="Kallberg Y."/>
            <person name="Tangrot J."/>
            <person name="Rosling A."/>
        </authorList>
    </citation>
    <scope>NUCLEOTIDE SEQUENCE [LARGE SCALE GENOMIC DNA]</scope>
    <source>
        <strain evidence="1 2">120-4 pot B 10/14</strain>
    </source>
</reference>
<evidence type="ECO:0000313" key="1">
    <source>
        <dbReference type="EMBL" id="CAG8822122.1"/>
    </source>
</evidence>
<keyword evidence="2" id="KW-1185">Reference proteome</keyword>
<accession>A0ABN7WAW2</accession>